<proteinExistence type="predicted"/>
<protein>
    <submittedName>
        <fullName evidence="2">Uncharacterized protein</fullName>
    </submittedName>
</protein>
<evidence type="ECO:0000256" key="1">
    <source>
        <dbReference type="SAM" id="SignalP"/>
    </source>
</evidence>
<sequence length="140" mass="16131">MLLRFLFAPVFAACLSVPAWADDYEEALSRIDSLTMDQTADLTVGFFADMAVNCRVELHRSDFPDEDVFRERLIVSFLTNLSVPLEHHTRLAPMLEQKLDSFGVDVDAKIEQRFDVHFEEVETEDQSFVLRERNCETSNP</sequence>
<reference evidence="3" key="1">
    <citation type="submission" date="2024-04" db="EMBL/GenBank/DDBJ databases">
        <title>Phylogenomic analyses of a clade within the roseobacter group suggest taxonomic reassignments of species of the genera Aestuariivita, Citreicella, Loktanella, Nautella, Pelagibaca, Ruegeria, Thalassobius, Thiobacimonas and Tropicibacter, and the proposal o.</title>
        <authorList>
            <person name="Jeon C.O."/>
        </authorList>
    </citation>
    <scope>NUCLEOTIDE SEQUENCE [LARGE SCALE GENOMIC DNA]</scope>
    <source>
        <strain evidence="3">BS5-3</strain>
    </source>
</reference>
<evidence type="ECO:0000313" key="3">
    <source>
        <dbReference type="Proteomes" id="UP001440612"/>
    </source>
</evidence>
<name>A0ABZ2V2A7_9RHOB</name>
<dbReference type="Proteomes" id="UP001440612">
    <property type="component" value="Chromosome"/>
</dbReference>
<evidence type="ECO:0000313" key="2">
    <source>
        <dbReference type="EMBL" id="WZC48609.1"/>
    </source>
</evidence>
<organism evidence="2 3">
    <name type="scientific">Yoonia phaeophyticola</name>
    <dbReference type="NCBI Taxonomy" id="3137369"/>
    <lineage>
        <taxon>Bacteria</taxon>
        <taxon>Pseudomonadati</taxon>
        <taxon>Pseudomonadota</taxon>
        <taxon>Alphaproteobacteria</taxon>
        <taxon>Rhodobacterales</taxon>
        <taxon>Paracoccaceae</taxon>
        <taxon>Yoonia</taxon>
    </lineage>
</organism>
<accession>A0ABZ2V2A7</accession>
<dbReference type="EMBL" id="CP150951">
    <property type="protein sequence ID" value="WZC48609.1"/>
    <property type="molecule type" value="Genomic_DNA"/>
</dbReference>
<feature type="signal peptide" evidence="1">
    <location>
        <begin position="1"/>
        <end position="21"/>
    </location>
</feature>
<dbReference type="RefSeq" id="WP_341366723.1">
    <property type="nucleotide sequence ID" value="NZ_CP150951.2"/>
</dbReference>
<keyword evidence="1" id="KW-0732">Signal</keyword>
<gene>
    <name evidence="2" type="ORF">AABB29_17450</name>
</gene>
<feature type="chain" id="PRO_5045349216" evidence="1">
    <location>
        <begin position="22"/>
        <end position="140"/>
    </location>
</feature>
<keyword evidence="3" id="KW-1185">Reference proteome</keyword>